<evidence type="ECO:0000256" key="4">
    <source>
        <dbReference type="ARBA" id="ARBA00022989"/>
    </source>
</evidence>
<feature type="transmembrane region" description="Helical" evidence="7">
    <location>
        <begin position="20"/>
        <end position="41"/>
    </location>
</feature>
<dbReference type="AlphaFoldDB" id="A0A830F9R1"/>
<feature type="transmembrane region" description="Helical" evidence="7">
    <location>
        <begin position="205"/>
        <end position="223"/>
    </location>
</feature>
<proteinExistence type="predicted"/>
<keyword evidence="2" id="KW-1003">Cell membrane</keyword>
<evidence type="ECO:0000313" key="9">
    <source>
        <dbReference type="Proteomes" id="UP000607197"/>
    </source>
</evidence>
<accession>A0A830F9R1</accession>
<evidence type="ECO:0000256" key="6">
    <source>
        <dbReference type="SAM" id="MobiDB-lite"/>
    </source>
</evidence>
<dbReference type="CDD" id="cd06581">
    <property type="entry name" value="TM_PBP1_LivM_like"/>
    <property type="match status" value="1"/>
</dbReference>
<dbReference type="Pfam" id="PF02653">
    <property type="entry name" value="BPD_transp_2"/>
    <property type="match status" value="1"/>
</dbReference>
<dbReference type="Proteomes" id="UP000607197">
    <property type="component" value="Unassembled WGS sequence"/>
</dbReference>
<feature type="transmembrane region" description="Helical" evidence="7">
    <location>
        <begin position="79"/>
        <end position="100"/>
    </location>
</feature>
<evidence type="ECO:0000256" key="2">
    <source>
        <dbReference type="ARBA" id="ARBA00022475"/>
    </source>
</evidence>
<reference evidence="8" key="1">
    <citation type="journal article" date="2014" name="Int. J. Syst. Evol. Microbiol.">
        <title>Complete genome sequence of Corynebacterium casei LMG S-19264T (=DSM 44701T), isolated from a smear-ripened cheese.</title>
        <authorList>
            <consortium name="US DOE Joint Genome Institute (JGI-PGF)"/>
            <person name="Walter F."/>
            <person name="Albersmeier A."/>
            <person name="Kalinowski J."/>
            <person name="Ruckert C."/>
        </authorList>
    </citation>
    <scope>NUCLEOTIDE SEQUENCE</scope>
    <source>
        <strain evidence="8">JCM 19596</strain>
    </source>
</reference>
<evidence type="ECO:0000256" key="7">
    <source>
        <dbReference type="SAM" id="Phobius"/>
    </source>
</evidence>
<dbReference type="InterPro" id="IPR043428">
    <property type="entry name" value="LivM-like"/>
</dbReference>
<dbReference type="InterPro" id="IPR001851">
    <property type="entry name" value="ABC_transp_permease"/>
</dbReference>
<evidence type="ECO:0000256" key="5">
    <source>
        <dbReference type="ARBA" id="ARBA00023136"/>
    </source>
</evidence>
<feature type="transmembrane region" description="Helical" evidence="7">
    <location>
        <begin position="53"/>
        <end position="73"/>
    </location>
</feature>
<dbReference type="OrthoDB" id="239932at2157"/>
<dbReference type="GO" id="GO:0005886">
    <property type="term" value="C:plasma membrane"/>
    <property type="evidence" value="ECO:0007669"/>
    <property type="project" value="UniProtKB-SubCell"/>
</dbReference>
<evidence type="ECO:0000313" key="8">
    <source>
        <dbReference type="EMBL" id="GGL53920.1"/>
    </source>
</evidence>
<keyword evidence="4 7" id="KW-1133">Transmembrane helix</keyword>
<protein>
    <submittedName>
        <fullName evidence="8">Branched-chain amino acid ABC transporter permease</fullName>
    </submittedName>
</protein>
<dbReference type="PANTHER" id="PTHR30482">
    <property type="entry name" value="HIGH-AFFINITY BRANCHED-CHAIN AMINO ACID TRANSPORT SYSTEM PERMEASE"/>
    <property type="match status" value="1"/>
</dbReference>
<keyword evidence="3 7" id="KW-0812">Transmembrane</keyword>
<dbReference type="PANTHER" id="PTHR30482:SF10">
    <property type="entry name" value="HIGH-AFFINITY BRANCHED-CHAIN AMINO ACID TRANSPORT PROTEIN BRAE"/>
    <property type="match status" value="1"/>
</dbReference>
<evidence type="ECO:0000256" key="1">
    <source>
        <dbReference type="ARBA" id="ARBA00004651"/>
    </source>
</evidence>
<feature type="transmembrane region" description="Helical" evidence="7">
    <location>
        <begin position="112"/>
        <end position="136"/>
    </location>
</feature>
<keyword evidence="9" id="KW-1185">Reference proteome</keyword>
<gene>
    <name evidence="8" type="ORF">GCM10009039_10140</name>
</gene>
<feature type="transmembrane region" description="Helical" evidence="7">
    <location>
        <begin position="293"/>
        <end position="321"/>
    </location>
</feature>
<dbReference type="EMBL" id="BMPG01000001">
    <property type="protein sequence ID" value="GGL53920.1"/>
    <property type="molecule type" value="Genomic_DNA"/>
</dbReference>
<name>A0A830F9R1_9EURY</name>
<dbReference type="RefSeq" id="WP_188976475.1">
    <property type="nucleotide sequence ID" value="NZ_BMPG01000001.1"/>
</dbReference>
<evidence type="ECO:0000256" key="3">
    <source>
        <dbReference type="ARBA" id="ARBA00022692"/>
    </source>
</evidence>
<organism evidence="8 9">
    <name type="scientific">Halocalculus aciditolerans</name>
    <dbReference type="NCBI Taxonomy" id="1383812"/>
    <lineage>
        <taxon>Archaea</taxon>
        <taxon>Methanobacteriati</taxon>
        <taxon>Methanobacteriota</taxon>
        <taxon>Stenosarchaea group</taxon>
        <taxon>Halobacteria</taxon>
        <taxon>Halobacteriales</taxon>
        <taxon>Halobacteriaceae</taxon>
        <taxon>Halocalculus</taxon>
    </lineage>
</organism>
<feature type="transmembrane region" description="Helical" evidence="7">
    <location>
        <begin position="260"/>
        <end position="281"/>
    </location>
</feature>
<sequence>MSDEPFIDRAAERLGGDLGLVIAFFVGIYALYIAFGLLLGYGANGTANALRRITFLAAVYALAVLALNLHWGYTGLFNIGVAGFMAVGVYTMAMVSAAPVPGAAAGSFQGGLGLPLWVGILAGMAAAGLFGAVASLPALRLRADYLAIVTIGLSEIARFTYQSTTFQPWTGGGSGFTLDSTPASVVADLSPNVAVGGVSAPVVNGWFYAIFLLVMVGVFYWFLARVANSPFGRVLAGIREDEEATQSLGKHTPKFKMKSFVVGCAFMGLVGILWQGSRGFINPTTFKPQVTFFIWIAIIIGGAGSNTGSVLGGALFAGLLFEGPRYVANVLSEFLALPSSPDTILQAFGGPGVFLSYFMNNVGPIRLILTGVVLVVLMHRRPDGLLGHRQEPAAAVNILGDRGDESRSTTTGEALATDATDDDATEGNGGESK</sequence>
<comment type="caution">
    <text evidence="8">The sequence shown here is derived from an EMBL/GenBank/DDBJ whole genome shotgun (WGS) entry which is preliminary data.</text>
</comment>
<keyword evidence="5 7" id="KW-0472">Membrane</keyword>
<reference evidence="8" key="2">
    <citation type="submission" date="2020-09" db="EMBL/GenBank/DDBJ databases">
        <authorList>
            <person name="Sun Q."/>
            <person name="Ohkuma M."/>
        </authorList>
    </citation>
    <scope>NUCLEOTIDE SEQUENCE</scope>
    <source>
        <strain evidence="8">JCM 19596</strain>
    </source>
</reference>
<dbReference type="GO" id="GO:0015658">
    <property type="term" value="F:branched-chain amino acid transmembrane transporter activity"/>
    <property type="evidence" value="ECO:0007669"/>
    <property type="project" value="InterPro"/>
</dbReference>
<comment type="subcellular location">
    <subcellularLocation>
        <location evidence="1">Cell membrane</location>
        <topology evidence="1">Multi-pass membrane protein</topology>
    </subcellularLocation>
</comment>
<feature type="compositionally biased region" description="Low complexity" evidence="6">
    <location>
        <begin position="409"/>
        <end position="418"/>
    </location>
</feature>
<feature type="region of interest" description="Disordered" evidence="6">
    <location>
        <begin position="397"/>
        <end position="433"/>
    </location>
</feature>